<evidence type="ECO:0000313" key="2">
    <source>
        <dbReference type="EMBL" id="TRY81034.1"/>
    </source>
</evidence>
<proteinExistence type="predicted"/>
<comment type="caution">
    <text evidence="2">The sequence shown here is derived from an EMBL/GenBank/DDBJ whole genome shotgun (WGS) entry which is preliminary data.</text>
</comment>
<dbReference type="AlphaFoldDB" id="A0A553PTP9"/>
<keyword evidence="3" id="KW-1185">Reference proteome</keyword>
<evidence type="ECO:0000256" key="1">
    <source>
        <dbReference type="SAM" id="MobiDB-lite"/>
    </source>
</evidence>
<gene>
    <name evidence="2" type="ORF">TCAL_12719</name>
</gene>
<feature type="region of interest" description="Disordered" evidence="1">
    <location>
        <begin position="87"/>
        <end position="123"/>
    </location>
</feature>
<sequence>MPEQDEEELLWASSATGERFPVQVDTNHPMWRAFLESGSLSPSQFFRAFLAPNSYFHSPTPWRSHRRLAAKVSELLDSFRPGSYSYRPFERVSQPRGGPTWSRRHRALQNPSPPPQPHGEVTSEQAVPFNVPHSPFSTRFQDLDEVRRRVYVDLGRPRPFYRRRPSINSLSNNGEETTASGFVTPATLEDLVKINLVRSLGLARLKEILTGQNFSLSLPKSVKERMLTFNCGDFEEVSETDVGLSSLDLRAHPASYKVRCVHDDRDYLAIFATSEVDKHMSNLWREYGVWMGSQCPNVVPILGLAADPLTENVFFILGELPQSLSDQGLHVTTFFEHLREEFQDHGLPLDLLKGECIFWNPQDQRTVFQNPVLYSRFRNRLRNNGIIFQTNMMRVLDRAARHIANVLQEA</sequence>
<organism evidence="2 3">
    <name type="scientific">Tigriopus californicus</name>
    <name type="common">Marine copepod</name>
    <dbReference type="NCBI Taxonomy" id="6832"/>
    <lineage>
        <taxon>Eukaryota</taxon>
        <taxon>Metazoa</taxon>
        <taxon>Ecdysozoa</taxon>
        <taxon>Arthropoda</taxon>
        <taxon>Crustacea</taxon>
        <taxon>Multicrustacea</taxon>
        <taxon>Hexanauplia</taxon>
        <taxon>Copepoda</taxon>
        <taxon>Harpacticoida</taxon>
        <taxon>Harpacticidae</taxon>
        <taxon>Tigriopus</taxon>
    </lineage>
</organism>
<reference evidence="2 3" key="1">
    <citation type="journal article" date="2018" name="Nat. Ecol. Evol.">
        <title>Genomic signatures of mitonuclear coevolution across populations of Tigriopus californicus.</title>
        <authorList>
            <person name="Barreto F.S."/>
            <person name="Watson E.T."/>
            <person name="Lima T.G."/>
            <person name="Willett C.S."/>
            <person name="Edmands S."/>
            <person name="Li W."/>
            <person name="Burton R.S."/>
        </authorList>
    </citation>
    <scope>NUCLEOTIDE SEQUENCE [LARGE SCALE GENOMIC DNA]</scope>
    <source>
        <strain evidence="2 3">San Diego</strain>
    </source>
</reference>
<name>A0A553PTP9_TIGCA</name>
<dbReference type="EMBL" id="VCGU01000001">
    <property type="protein sequence ID" value="TRY81034.1"/>
    <property type="molecule type" value="Genomic_DNA"/>
</dbReference>
<evidence type="ECO:0000313" key="3">
    <source>
        <dbReference type="Proteomes" id="UP000318571"/>
    </source>
</evidence>
<accession>A0A553PTP9</accession>
<protein>
    <submittedName>
        <fullName evidence="2">Uncharacterized protein</fullName>
    </submittedName>
</protein>
<dbReference type="Proteomes" id="UP000318571">
    <property type="component" value="Chromosome 12"/>
</dbReference>